<dbReference type="SUPFAM" id="SSF102114">
    <property type="entry name" value="Radical SAM enzymes"/>
    <property type="match status" value="1"/>
</dbReference>
<dbReference type="RefSeq" id="WP_249333463.1">
    <property type="nucleotide sequence ID" value="NZ_JACRSY010000027.1"/>
</dbReference>
<comment type="cofactor">
    <cofactor evidence="1">
        <name>[4Fe-4S] cluster</name>
        <dbReference type="ChEBI" id="CHEBI:49883"/>
    </cofactor>
</comment>
<dbReference type="InterPro" id="IPR058240">
    <property type="entry name" value="rSAM_sf"/>
</dbReference>
<dbReference type="Gene3D" id="3.20.20.70">
    <property type="entry name" value="Aldolase class I"/>
    <property type="match status" value="1"/>
</dbReference>
<organism evidence="3 4">
    <name type="scientific">Zhenhengia yiwuensis</name>
    <dbReference type="NCBI Taxonomy" id="2763666"/>
    <lineage>
        <taxon>Bacteria</taxon>
        <taxon>Bacillati</taxon>
        <taxon>Bacillota</taxon>
        <taxon>Clostridia</taxon>
        <taxon>Lachnospirales</taxon>
        <taxon>Lachnospiraceae</taxon>
        <taxon>Zhenhengia</taxon>
    </lineage>
</organism>
<dbReference type="AlphaFoldDB" id="A0A926EGK0"/>
<dbReference type="GO" id="GO:0016491">
    <property type="term" value="F:oxidoreductase activity"/>
    <property type="evidence" value="ECO:0007669"/>
    <property type="project" value="InterPro"/>
</dbReference>
<comment type="caution">
    <text evidence="3">The sequence shown here is derived from an EMBL/GenBank/DDBJ whole genome shotgun (WGS) entry which is preliminary data.</text>
</comment>
<evidence type="ECO:0000259" key="2">
    <source>
        <dbReference type="Pfam" id="PF13186"/>
    </source>
</evidence>
<gene>
    <name evidence="3" type="ORF">H8718_14615</name>
</gene>
<dbReference type="InterPro" id="IPR013785">
    <property type="entry name" value="Aldolase_TIM"/>
</dbReference>
<evidence type="ECO:0000313" key="4">
    <source>
        <dbReference type="Proteomes" id="UP000655830"/>
    </source>
</evidence>
<reference evidence="3" key="1">
    <citation type="submission" date="2020-08" db="EMBL/GenBank/DDBJ databases">
        <title>Genome public.</title>
        <authorList>
            <person name="Liu C."/>
            <person name="Sun Q."/>
        </authorList>
    </citation>
    <scope>NUCLEOTIDE SEQUENCE</scope>
    <source>
        <strain evidence="3">NSJ-12</strain>
    </source>
</reference>
<proteinExistence type="predicted"/>
<sequence length="246" mass="29357">MDLSQTSILSFEIGDDCNLKKCHDKCPINYRKYVNDKKSIDVDLIVKSIKEAQDLNFNGYIAFHNYNEPLLHKNKLLEVIKRTRNGKFLLWTNGLLLDRNDMKKNEFLKKFNLICITCYDEKDRSFFEQIKQWHGAVEIYDWELDDRQDAYTRDYHNEIGCKRPLFELPIDFHGNVHLCCFDWNTTFEIGNITKNTLTEIVNSDVYQKLLKDTKHKLLNVDDCPEICKRCNVPWLRYTHYYDIYTG</sequence>
<feature type="domain" description="4Fe4S-binding SPASM" evidence="2">
    <location>
        <begin position="161"/>
        <end position="231"/>
    </location>
</feature>
<dbReference type="PANTHER" id="PTHR43273">
    <property type="entry name" value="ANAEROBIC SULFATASE-MATURATING ENZYME HOMOLOG ASLB-RELATED"/>
    <property type="match status" value="1"/>
</dbReference>
<dbReference type="CDD" id="cd21109">
    <property type="entry name" value="SPASM"/>
    <property type="match status" value="1"/>
</dbReference>
<protein>
    <submittedName>
        <fullName evidence="3">SPASM domain-containing protein</fullName>
    </submittedName>
</protein>
<dbReference type="EMBL" id="JACRSY010000027">
    <property type="protein sequence ID" value="MBC8580751.1"/>
    <property type="molecule type" value="Genomic_DNA"/>
</dbReference>
<accession>A0A926EGK0</accession>
<keyword evidence="4" id="KW-1185">Reference proteome</keyword>
<dbReference type="PANTHER" id="PTHR43273:SF3">
    <property type="entry name" value="ANAEROBIC SULFATASE-MATURATING ENZYME HOMOLOG ASLB-RELATED"/>
    <property type="match status" value="1"/>
</dbReference>
<dbReference type="Proteomes" id="UP000655830">
    <property type="component" value="Unassembled WGS sequence"/>
</dbReference>
<evidence type="ECO:0000256" key="1">
    <source>
        <dbReference type="ARBA" id="ARBA00001966"/>
    </source>
</evidence>
<name>A0A926EGK0_9FIRM</name>
<dbReference type="InterPro" id="IPR023867">
    <property type="entry name" value="Sulphatase_maturase_rSAM"/>
</dbReference>
<dbReference type="Pfam" id="PF13186">
    <property type="entry name" value="SPASM"/>
    <property type="match status" value="1"/>
</dbReference>
<evidence type="ECO:0000313" key="3">
    <source>
        <dbReference type="EMBL" id="MBC8580751.1"/>
    </source>
</evidence>
<dbReference type="InterPro" id="IPR023885">
    <property type="entry name" value="4Fe4S-binding_SPASM_dom"/>
</dbReference>